<evidence type="ECO:0000313" key="5">
    <source>
        <dbReference type="Proteomes" id="UP001378592"/>
    </source>
</evidence>
<accession>A0AAN9YZ52</accession>
<evidence type="ECO:0000313" key="4">
    <source>
        <dbReference type="EMBL" id="KAK7861793.1"/>
    </source>
</evidence>
<keyword evidence="5" id="KW-1185">Reference proteome</keyword>
<feature type="compositionally biased region" description="Low complexity" evidence="2">
    <location>
        <begin position="228"/>
        <end position="266"/>
    </location>
</feature>
<comment type="caution">
    <text evidence="4">The sequence shown here is derived from an EMBL/GenBank/DDBJ whole genome shotgun (WGS) entry which is preliminary data.</text>
</comment>
<sequence>MTLGILIIFDNPSATYIGGQEVTGHAAVDVVKEKKIYGIAVEFRGETQVHVGGEGRTRELYFLEKNLLQDTRQVLFRGSHFYPFSFVLPRSLPSSFEDASYGHVRYTVKVYVLGKWRKKLESTISRFTIVTPLDLNSIRVQEPLTLVKHGYTTRWLCWRSKTQILMGKLPCTRFVPGQEAEVMVGFKNPTAKCMPVICEFVKTRCAPSPRRCARCWSATCWAPRRRATPPGTRASACPTCRPPASSTASTSTSPTSSRSSPTRTWC</sequence>
<comment type="similarity">
    <text evidence="1">Belongs to the arrestin family.</text>
</comment>
<dbReference type="InterPro" id="IPR014756">
    <property type="entry name" value="Ig_E-set"/>
</dbReference>
<evidence type="ECO:0000256" key="2">
    <source>
        <dbReference type="SAM" id="MobiDB-lite"/>
    </source>
</evidence>
<dbReference type="Pfam" id="PF00339">
    <property type="entry name" value="Arrestin_N"/>
    <property type="match status" value="1"/>
</dbReference>
<dbReference type="PANTHER" id="PTHR11188:SF176">
    <property type="entry name" value="ARRESTIN DOMAIN-CONTAINING PROTEIN 1"/>
    <property type="match status" value="1"/>
</dbReference>
<feature type="domain" description="Arrestin-like N-terminal" evidence="3">
    <location>
        <begin position="6"/>
        <end position="136"/>
    </location>
</feature>
<dbReference type="InterPro" id="IPR050357">
    <property type="entry name" value="Arrestin_domain-protein"/>
</dbReference>
<dbReference type="Gene3D" id="2.60.40.640">
    <property type="match status" value="1"/>
</dbReference>
<name>A0AAN9YZ52_9ORTH</name>
<dbReference type="AlphaFoldDB" id="A0AAN9YZ52"/>
<dbReference type="SUPFAM" id="SSF81296">
    <property type="entry name" value="E set domains"/>
    <property type="match status" value="1"/>
</dbReference>
<dbReference type="PANTHER" id="PTHR11188">
    <property type="entry name" value="ARRESTIN DOMAIN CONTAINING PROTEIN"/>
    <property type="match status" value="1"/>
</dbReference>
<feature type="region of interest" description="Disordered" evidence="2">
    <location>
        <begin position="227"/>
        <end position="266"/>
    </location>
</feature>
<dbReference type="GO" id="GO:0005737">
    <property type="term" value="C:cytoplasm"/>
    <property type="evidence" value="ECO:0007669"/>
    <property type="project" value="TreeGrafter"/>
</dbReference>
<evidence type="ECO:0000259" key="3">
    <source>
        <dbReference type="Pfam" id="PF00339"/>
    </source>
</evidence>
<dbReference type="EMBL" id="JAZDUA010000299">
    <property type="protein sequence ID" value="KAK7861793.1"/>
    <property type="molecule type" value="Genomic_DNA"/>
</dbReference>
<evidence type="ECO:0000256" key="1">
    <source>
        <dbReference type="ARBA" id="ARBA00005298"/>
    </source>
</evidence>
<dbReference type="GO" id="GO:0015031">
    <property type="term" value="P:protein transport"/>
    <property type="evidence" value="ECO:0007669"/>
    <property type="project" value="TreeGrafter"/>
</dbReference>
<organism evidence="4 5">
    <name type="scientific">Gryllus longicercus</name>
    <dbReference type="NCBI Taxonomy" id="2509291"/>
    <lineage>
        <taxon>Eukaryota</taxon>
        <taxon>Metazoa</taxon>
        <taxon>Ecdysozoa</taxon>
        <taxon>Arthropoda</taxon>
        <taxon>Hexapoda</taxon>
        <taxon>Insecta</taxon>
        <taxon>Pterygota</taxon>
        <taxon>Neoptera</taxon>
        <taxon>Polyneoptera</taxon>
        <taxon>Orthoptera</taxon>
        <taxon>Ensifera</taxon>
        <taxon>Gryllidea</taxon>
        <taxon>Grylloidea</taxon>
        <taxon>Gryllidae</taxon>
        <taxon>Gryllinae</taxon>
        <taxon>Gryllus</taxon>
    </lineage>
</organism>
<dbReference type="InterPro" id="IPR014752">
    <property type="entry name" value="Arrestin-like_C"/>
</dbReference>
<dbReference type="InterPro" id="IPR011021">
    <property type="entry name" value="Arrestin-like_N"/>
</dbReference>
<gene>
    <name evidence="4" type="ORF">R5R35_011963</name>
</gene>
<reference evidence="4 5" key="1">
    <citation type="submission" date="2024-03" db="EMBL/GenBank/DDBJ databases">
        <title>The genome assembly and annotation of the cricket Gryllus longicercus Weissman &amp; Gray.</title>
        <authorList>
            <person name="Szrajer S."/>
            <person name="Gray D."/>
            <person name="Ylla G."/>
        </authorList>
    </citation>
    <scope>NUCLEOTIDE SEQUENCE [LARGE SCALE GENOMIC DNA]</scope>
    <source>
        <strain evidence="4">DAG 2021-001</strain>
        <tissue evidence="4">Whole body minus gut</tissue>
    </source>
</reference>
<dbReference type="Proteomes" id="UP001378592">
    <property type="component" value="Unassembled WGS sequence"/>
</dbReference>
<protein>
    <recommendedName>
        <fullName evidence="3">Arrestin-like N-terminal domain-containing protein</fullName>
    </recommendedName>
</protein>
<proteinExistence type="inferred from homology"/>